<evidence type="ECO:0000313" key="3">
    <source>
        <dbReference type="Proteomes" id="UP000284842"/>
    </source>
</evidence>
<dbReference type="AlphaFoldDB" id="A0A409YMC5"/>
<feature type="region of interest" description="Disordered" evidence="1">
    <location>
        <begin position="81"/>
        <end position="128"/>
    </location>
</feature>
<proteinExistence type="predicted"/>
<comment type="caution">
    <text evidence="2">The sequence shown here is derived from an EMBL/GenBank/DDBJ whole genome shotgun (WGS) entry which is preliminary data.</text>
</comment>
<accession>A0A409YMC5</accession>
<evidence type="ECO:0000256" key="1">
    <source>
        <dbReference type="SAM" id="MobiDB-lite"/>
    </source>
</evidence>
<organism evidence="2 3">
    <name type="scientific">Panaeolus cyanescens</name>
    <dbReference type="NCBI Taxonomy" id="181874"/>
    <lineage>
        <taxon>Eukaryota</taxon>
        <taxon>Fungi</taxon>
        <taxon>Dikarya</taxon>
        <taxon>Basidiomycota</taxon>
        <taxon>Agaricomycotina</taxon>
        <taxon>Agaricomycetes</taxon>
        <taxon>Agaricomycetidae</taxon>
        <taxon>Agaricales</taxon>
        <taxon>Agaricineae</taxon>
        <taxon>Galeropsidaceae</taxon>
        <taxon>Panaeolus</taxon>
    </lineage>
</organism>
<name>A0A409YMC5_9AGAR</name>
<dbReference type="EMBL" id="NHTK01000976">
    <property type="protein sequence ID" value="PPR04229.1"/>
    <property type="molecule type" value="Genomic_DNA"/>
</dbReference>
<dbReference type="Proteomes" id="UP000284842">
    <property type="component" value="Unassembled WGS sequence"/>
</dbReference>
<protein>
    <submittedName>
        <fullName evidence="2">Uncharacterized protein</fullName>
    </submittedName>
</protein>
<dbReference type="InParanoid" id="A0A409YMC5"/>
<sequence>MPSINFDSLFFTADLTFEDIPGGPRRVVMSVDEADTESESDTDPDNAECVCGYKRGHHDWKNDTQPNLPLACQRFVKRQKEKRAKLEKAGNEVVPSSVHEDGEVEPPAAEQATRPSSSAKGNAKRIRDWNQDVAEANDSRESLKKKRKVFLNLKGTGKDLNIRLAGKDGIQFDIII</sequence>
<gene>
    <name evidence="2" type="ORF">CVT24_013311</name>
</gene>
<evidence type="ECO:0000313" key="2">
    <source>
        <dbReference type="EMBL" id="PPR04229.1"/>
    </source>
</evidence>
<reference evidence="2 3" key="1">
    <citation type="journal article" date="2018" name="Evol. Lett.">
        <title>Horizontal gene cluster transfer increased hallucinogenic mushroom diversity.</title>
        <authorList>
            <person name="Reynolds H.T."/>
            <person name="Vijayakumar V."/>
            <person name="Gluck-Thaler E."/>
            <person name="Korotkin H.B."/>
            <person name="Matheny P.B."/>
            <person name="Slot J.C."/>
        </authorList>
    </citation>
    <scope>NUCLEOTIDE SEQUENCE [LARGE SCALE GENOMIC DNA]</scope>
    <source>
        <strain evidence="2 3">2629</strain>
    </source>
</reference>
<keyword evidence="3" id="KW-1185">Reference proteome</keyword>